<keyword evidence="2" id="KW-1185">Reference proteome</keyword>
<accession>A0A843TM24</accession>
<dbReference type="EMBL" id="NMUH01000115">
    <property type="protein sequence ID" value="MQL72001.1"/>
    <property type="molecule type" value="Genomic_DNA"/>
</dbReference>
<protein>
    <submittedName>
        <fullName evidence="1">Uncharacterized protein</fullName>
    </submittedName>
</protein>
<feature type="non-terminal residue" evidence="1">
    <location>
        <position position="174"/>
    </location>
</feature>
<gene>
    <name evidence="1" type="ORF">Taro_004315</name>
</gene>
<evidence type="ECO:0000313" key="2">
    <source>
        <dbReference type="Proteomes" id="UP000652761"/>
    </source>
</evidence>
<organism evidence="1 2">
    <name type="scientific">Colocasia esculenta</name>
    <name type="common">Wild taro</name>
    <name type="synonym">Arum esculentum</name>
    <dbReference type="NCBI Taxonomy" id="4460"/>
    <lineage>
        <taxon>Eukaryota</taxon>
        <taxon>Viridiplantae</taxon>
        <taxon>Streptophyta</taxon>
        <taxon>Embryophyta</taxon>
        <taxon>Tracheophyta</taxon>
        <taxon>Spermatophyta</taxon>
        <taxon>Magnoliopsida</taxon>
        <taxon>Liliopsida</taxon>
        <taxon>Araceae</taxon>
        <taxon>Aroideae</taxon>
        <taxon>Colocasieae</taxon>
        <taxon>Colocasia</taxon>
    </lineage>
</organism>
<dbReference type="Proteomes" id="UP000652761">
    <property type="component" value="Unassembled WGS sequence"/>
</dbReference>
<proteinExistence type="predicted"/>
<name>A0A843TM24_COLES</name>
<evidence type="ECO:0000313" key="1">
    <source>
        <dbReference type="EMBL" id="MQL72001.1"/>
    </source>
</evidence>
<comment type="caution">
    <text evidence="1">The sequence shown here is derived from an EMBL/GenBank/DDBJ whole genome shotgun (WGS) entry which is preliminary data.</text>
</comment>
<reference evidence="1" key="1">
    <citation type="submission" date="2017-07" db="EMBL/GenBank/DDBJ databases">
        <title>Taro Niue Genome Assembly and Annotation.</title>
        <authorList>
            <person name="Atibalentja N."/>
            <person name="Keating K."/>
            <person name="Fields C.J."/>
        </authorList>
    </citation>
    <scope>NUCLEOTIDE SEQUENCE</scope>
    <source>
        <strain evidence="1">Niue_2</strain>
        <tissue evidence="1">Leaf</tissue>
    </source>
</reference>
<dbReference type="AlphaFoldDB" id="A0A843TM24"/>
<sequence length="174" mass="19068">LRGGGAGGSVPGYRLCEGGAGAFACAEDHLGFACTKEVRNLSPAQRTTCTEDVGVSPAQRMPRRTSSHGEVERGVVGHVRLQVNVVWTCAGVVQAMWTFMVVVSLNSIRVDANLCDLQNIGLPEDSFLSSFSLSLALFSCPLLPHYFQELYKVIWRIVECEVVTKWPRKRQNVV</sequence>